<dbReference type="Gene3D" id="3.40.50.1820">
    <property type="entry name" value="alpha/beta hydrolase"/>
    <property type="match status" value="1"/>
</dbReference>
<dbReference type="InterPro" id="IPR029058">
    <property type="entry name" value="AB_hydrolase_fold"/>
</dbReference>
<evidence type="ECO:0000313" key="2">
    <source>
        <dbReference type="EMBL" id="GAA1749056.1"/>
    </source>
</evidence>
<feature type="domain" description="AB hydrolase-1" evidence="1">
    <location>
        <begin position="11"/>
        <end position="221"/>
    </location>
</feature>
<protein>
    <recommendedName>
        <fullName evidence="1">AB hydrolase-1 domain-containing protein</fullName>
    </recommendedName>
</protein>
<name>A0ABP4WA81_9ACTN</name>
<dbReference type="InterPro" id="IPR000073">
    <property type="entry name" value="AB_hydrolase_1"/>
</dbReference>
<dbReference type="Pfam" id="PF12697">
    <property type="entry name" value="Abhydrolase_6"/>
    <property type="match status" value="1"/>
</dbReference>
<reference evidence="3" key="1">
    <citation type="journal article" date="2019" name="Int. J. Syst. Evol. Microbiol.">
        <title>The Global Catalogue of Microorganisms (GCM) 10K type strain sequencing project: providing services to taxonomists for standard genome sequencing and annotation.</title>
        <authorList>
            <consortium name="The Broad Institute Genomics Platform"/>
            <consortium name="The Broad Institute Genome Sequencing Center for Infectious Disease"/>
            <person name="Wu L."/>
            <person name="Ma J."/>
        </authorList>
    </citation>
    <scope>NUCLEOTIDE SEQUENCE [LARGE SCALE GENOMIC DNA]</scope>
    <source>
        <strain evidence="3">JCM 13518</strain>
    </source>
</reference>
<dbReference type="RefSeq" id="WP_344203282.1">
    <property type="nucleotide sequence ID" value="NZ_BAAAME010000005.1"/>
</dbReference>
<evidence type="ECO:0000313" key="3">
    <source>
        <dbReference type="Proteomes" id="UP001501057"/>
    </source>
</evidence>
<proteinExistence type="predicted"/>
<organism evidence="2 3">
    <name type="scientific">Aeromicrobium alkaliterrae</name>
    <dbReference type="NCBI Taxonomy" id="302168"/>
    <lineage>
        <taxon>Bacteria</taxon>
        <taxon>Bacillati</taxon>
        <taxon>Actinomycetota</taxon>
        <taxon>Actinomycetes</taxon>
        <taxon>Propionibacteriales</taxon>
        <taxon>Nocardioidaceae</taxon>
        <taxon>Aeromicrobium</taxon>
    </lineage>
</organism>
<dbReference type="PANTHER" id="PTHR37017:SF11">
    <property type="entry name" value="ESTERASE_LIPASE_THIOESTERASE DOMAIN-CONTAINING PROTEIN"/>
    <property type="match status" value="1"/>
</dbReference>
<sequence>MSHTSPPAPTLLLLSGAGLPAWIWDETRAALGSHRPGVVGPRPRGSASLEDHARAVLDLAAEGDLALVAHSAGAVVAHEVARLAPGRVRSVLLVSGVVPPSEGSFVSAMPAPQRYVLPLVLRLAGTRPPASAVRKGLAAGLDPEVQDRLVAEMEPESRAYFTDPVGAGGLPRRVGYVTTTRDRELTPALQARFADRSGAAWRRDLASGHLPMLEAPEALASLVDEFSVGHLD</sequence>
<evidence type="ECO:0000259" key="1">
    <source>
        <dbReference type="Pfam" id="PF12697"/>
    </source>
</evidence>
<dbReference type="EMBL" id="BAAAME010000005">
    <property type="protein sequence ID" value="GAA1749056.1"/>
    <property type="molecule type" value="Genomic_DNA"/>
</dbReference>
<dbReference type="Proteomes" id="UP001501057">
    <property type="component" value="Unassembled WGS sequence"/>
</dbReference>
<accession>A0ABP4WA81</accession>
<keyword evidence="3" id="KW-1185">Reference proteome</keyword>
<dbReference type="SUPFAM" id="SSF53474">
    <property type="entry name" value="alpha/beta-Hydrolases"/>
    <property type="match status" value="1"/>
</dbReference>
<gene>
    <name evidence="2" type="ORF">GCM10009710_31380</name>
</gene>
<comment type="caution">
    <text evidence="2">The sequence shown here is derived from an EMBL/GenBank/DDBJ whole genome shotgun (WGS) entry which is preliminary data.</text>
</comment>
<dbReference type="InterPro" id="IPR052897">
    <property type="entry name" value="Sec-Metab_Biosynth_Hydrolase"/>
</dbReference>
<dbReference type="PANTHER" id="PTHR37017">
    <property type="entry name" value="AB HYDROLASE-1 DOMAIN-CONTAINING PROTEIN-RELATED"/>
    <property type="match status" value="1"/>
</dbReference>